<protein>
    <submittedName>
        <fullName evidence="3">CBS domain protein</fullName>
    </submittedName>
</protein>
<dbReference type="SUPFAM" id="SSF53448">
    <property type="entry name" value="Nucleotide-diphospho-sugar transferases"/>
    <property type="match status" value="1"/>
</dbReference>
<gene>
    <name evidence="3" type="ORF">DFP98_107143</name>
</gene>
<dbReference type="Gene3D" id="3.90.550.10">
    <property type="entry name" value="Spore Coat Polysaccharide Biosynthesis Protein SpsA, Chain A"/>
    <property type="match status" value="1"/>
</dbReference>
<evidence type="ECO:0000259" key="2">
    <source>
        <dbReference type="PROSITE" id="PS51371"/>
    </source>
</evidence>
<dbReference type="OrthoDB" id="9801899at2"/>
<comment type="caution">
    <text evidence="3">The sequence shown here is derived from an EMBL/GenBank/DDBJ whole genome shotgun (WGS) entry which is preliminary data.</text>
</comment>
<dbReference type="PANTHER" id="PTHR22572">
    <property type="entry name" value="SUGAR-1-PHOSPHATE GUANYL TRANSFERASE"/>
    <property type="match status" value="1"/>
</dbReference>
<evidence type="ECO:0000313" key="3">
    <source>
        <dbReference type="EMBL" id="RED84035.1"/>
    </source>
</evidence>
<dbReference type="InterPro" id="IPR000644">
    <property type="entry name" value="CBS_dom"/>
</dbReference>
<proteinExistence type="predicted"/>
<name>A0A3D9KD51_9BACL</name>
<reference evidence="3 4" key="1">
    <citation type="submission" date="2018-07" db="EMBL/GenBank/DDBJ databases">
        <title>Genomic Encyclopedia of Type Strains, Phase III (KMG-III): the genomes of soil and plant-associated and newly described type strains.</title>
        <authorList>
            <person name="Whitman W."/>
        </authorList>
    </citation>
    <scope>NUCLEOTIDE SEQUENCE [LARGE SCALE GENOMIC DNA]</scope>
    <source>
        <strain evidence="3 4">CECT 7287</strain>
    </source>
</reference>
<dbReference type="InterPro" id="IPR029044">
    <property type="entry name" value="Nucleotide-diphossugar_trans"/>
</dbReference>
<evidence type="ECO:0000256" key="1">
    <source>
        <dbReference type="PROSITE-ProRule" id="PRU00703"/>
    </source>
</evidence>
<dbReference type="SUPFAM" id="SSF54631">
    <property type="entry name" value="CBS-domain pair"/>
    <property type="match status" value="1"/>
</dbReference>
<accession>A0A3D9KD51</accession>
<dbReference type="CDD" id="cd04607">
    <property type="entry name" value="CBS_pair_NTP_transferase_assoc"/>
    <property type="match status" value="1"/>
</dbReference>
<keyword evidence="4" id="KW-1185">Reference proteome</keyword>
<dbReference type="EMBL" id="QRDZ01000007">
    <property type="protein sequence ID" value="RED84035.1"/>
    <property type="molecule type" value="Genomic_DNA"/>
</dbReference>
<organism evidence="3 4">
    <name type="scientific">Cohnella phaseoli</name>
    <dbReference type="NCBI Taxonomy" id="456490"/>
    <lineage>
        <taxon>Bacteria</taxon>
        <taxon>Bacillati</taxon>
        <taxon>Bacillota</taxon>
        <taxon>Bacilli</taxon>
        <taxon>Bacillales</taxon>
        <taxon>Paenibacillaceae</taxon>
        <taxon>Cohnella</taxon>
    </lineage>
</organism>
<dbReference type="InterPro" id="IPR005835">
    <property type="entry name" value="NTP_transferase_dom"/>
</dbReference>
<keyword evidence="1" id="KW-0129">CBS domain</keyword>
<dbReference type="Gene3D" id="3.10.580.10">
    <property type="entry name" value="CBS-domain"/>
    <property type="match status" value="1"/>
</dbReference>
<dbReference type="Pfam" id="PF00483">
    <property type="entry name" value="NTP_transferase"/>
    <property type="match status" value="1"/>
</dbReference>
<dbReference type="PROSITE" id="PS51371">
    <property type="entry name" value="CBS"/>
    <property type="match status" value="1"/>
</dbReference>
<dbReference type="InterPro" id="IPR050486">
    <property type="entry name" value="Mannose-1P_guanyltransferase"/>
</dbReference>
<dbReference type="RefSeq" id="WP_116060668.1">
    <property type="nucleotide sequence ID" value="NZ_QRDZ01000007.1"/>
</dbReference>
<sequence>MDDWKKTLLSNNCSIRDAIECLESNSLGIVLVVNGYQVLEGTITDGDIRRGILKGISLTEPVGTIMNHKPTVAFEHEGKASLRAIMTNKHIRQIPVVDRLGRIVRLETSEDLHKPQQLDNWVVLMAGGLGSRLRPLTNECPKPLLKVGGKPLLETTLERFISQGFRNFYLTVNYKAEMIVRHFGDGSQWGVNIRYVRENKRMGTAGALSLLPHRPDKPFIIMNGDLLTSVNFNNLIAFHKEHKSYATMCVRDYEYQIPYGVVNINKQKFVSIEEKPIHQYFVNAGVYVLDPIALDYIPSDQFYDMPDLFTQIRNHEKELTVFPIREYWLDIGRIEDFEKANIDFMEVFG</sequence>
<dbReference type="InterPro" id="IPR046342">
    <property type="entry name" value="CBS_dom_sf"/>
</dbReference>
<feature type="domain" description="CBS" evidence="2">
    <location>
        <begin position="1"/>
        <end position="58"/>
    </location>
</feature>
<evidence type="ECO:0000313" key="4">
    <source>
        <dbReference type="Proteomes" id="UP000256977"/>
    </source>
</evidence>
<dbReference type="CDD" id="cd06426">
    <property type="entry name" value="NTP_transferase_like_2"/>
    <property type="match status" value="1"/>
</dbReference>
<dbReference type="Pfam" id="PF00571">
    <property type="entry name" value="CBS"/>
    <property type="match status" value="1"/>
</dbReference>
<dbReference type="Proteomes" id="UP000256977">
    <property type="component" value="Unassembled WGS sequence"/>
</dbReference>
<dbReference type="AlphaFoldDB" id="A0A3D9KD51"/>